<dbReference type="RefSeq" id="WP_007318403.1">
    <property type="nucleotide sequence ID" value="NZ_BAEH01000073.1"/>
</dbReference>
<dbReference type="OrthoDB" id="9758957at2"/>
<dbReference type="InterPro" id="IPR027372">
    <property type="entry name" value="Phytase-like_dom"/>
</dbReference>
<sequence>MRLRAGLPTALVSVAIIVTSCSNSGDDVAAVAVKSGQPMTLTATDLYNRFDGAATVKVSDAAHGAVRLNANGSLTYTPAAGYTGSDSVTVTTTDAVKLYSTDIPPLTTKGGVPIQASAYGSAWVAVPGSSDEYYGLTDRGPNVDGREKNEKVEPIADFTPQIGRFQLHDGVAKLVSTIKLTGRDGKPLNGQVNPQATTGETIVDLDGKVLPASDHGLDTEGLVALPDGTFWISDEYGPFLVHFGADGREIERLSPFDGGLPRELALRSPNQGMEGLTITPDGKTLVGIMQSALDTPGLDGSAKKVPMSRIVTADLATKQTHEYLYPLANPKDTGVAVSEITALSSTKFLVDERDGKTAPKGDKKIYTVDIAGATDVGPRSSVAGARYDAAAGGLLIGTKPIESLIGTTTTGQAIEKLRGVGITPVTKEIKVDLGKLVAQINPHGDFFGHDKIEGLWSLDGGTKIVISNDSDFGLDGLADEKPPMKLKVKTLPNGTQDSGEILVLDTAKLPATTQRRTITFDVG</sequence>
<dbReference type="STRING" id="1077974.GOEFS_073_00880"/>
<protein>
    <recommendedName>
        <fullName evidence="1">Phytase-like domain-containing protein</fullName>
    </recommendedName>
</protein>
<comment type="caution">
    <text evidence="2">The sequence shown here is derived from an EMBL/GenBank/DDBJ whole genome shotgun (WGS) entry which is preliminary data.</text>
</comment>
<evidence type="ECO:0000313" key="2">
    <source>
        <dbReference type="EMBL" id="GAB19068.1"/>
    </source>
</evidence>
<dbReference type="SUPFAM" id="SSF63829">
    <property type="entry name" value="Calcium-dependent phosphotriesterase"/>
    <property type="match status" value="1"/>
</dbReference>
<organism evidence="2 3">
    <name type="scientific">Gordonia effusa NBRC 100432</name>
    <dbReference type="NCBI Taxonomy" id="1077974"/>
    <lineage>
        <taxon>Bacteria</taxon>
        <taxon>Bacillati</taxon>
        <taxon>Actinomycetota</taxon>
        <taxon>Actinomycetes</taxon>
        <taxon>Mycobacteriales</taxon>
        <taxon>Gordoniaceae</taxon>
        <taxon>Gordonia</taxon>
    </lineage>
</organism>
<evidence type="ECO:0000259" key="1">
    <source>
        <dbReference type="Pfam" id="PF13449"/>
    </source>
</evidence>
<dbReference type="eggNOG" id="COG4222">
    <property type="taxonomic scope" value="Bacteria"/>
</dbReference>
<gene>
    <name evidence="2" type="ORF">GOEFS_073_00880</name>
</gene>
<dbReference type="PANTHER" id="PTHR37957">
    <property type="entry name" value="BLR7070 PROTEIN"/>
    <property type="match status" value="1"/>
</dbReference>
<dbReference type="PANTHER" id="PTHR37957:SF1">
    <property type="entry name" value="PHYTASE-LIKE DOMAIN-CONTAINING PROTEIN"/>
    <property type="match status" value="1"/>
</dbReference>
<proteinExistence type="predicted"/>
<dbReference type="Proteomes" id="UP000035034">
    <property type="component" value="Unassembled WGS sequence"/>
</dbReference>
<dbReference type="AlphaFoldDB" id="H0R1W7"/>
<reference evidence="2 3" key="1">
    <citation type="submission" date="2011-12" db="EMBL/GenBank/DDBJ databases">
        <title>Whole genome shotgun sequence of Gordonia effusa NBRC 100432.</title>
        <authorList>
            <person name="Yoshida I."/>
            <person name="Takarada H."/>
            <person name="Hosoyama A."/>
            <person name="Tsuchikane K."/>
            <person name="Katsumata H."/>
            <person name="Yamazaki S."/>
            <person name="Fujita N."/>
        </authorList>
    </citation>
    <scope>NUCLEOTIDE SEQUENCE [LARGE SCALE GENOMIC DNA]</scope>
    <source>
        <strain evidence="2 3">NBRC 100432</strain>
    </source>
</reference>
<accession>H0R1W7</accession>
<dbReference type="Pfam" id="PF13449">
    <property type="entry name" value="Phytase-like"/>
    <property type="match status" value="1"/>
</dbReference>
<dbReference type="PROSITE" id="PS51257">
    <property type="entry name" value="PROKAR_LIPOPROTEIN"/>
    <property type="match status" value="1"/>
</dbReference>
<keyword evidence="3" id="KW-1185">Reference proteome</keyword>
<name>H0R1W7_9ACTN</name>
<dbReference type="EMBL" id="BAEH01000073">
    <property type="protein sequence ID" value="GAB19068.1"/>
    <property type="molecule type" value="Genomic_DNA"/>
</dbReference>
<dbReference type="Pfam" id="PF17963">
    <property type="entry name" value="Big_9"/>
    <property type="match status" value="1"/>
</dbReference>
<dbReference type="Gene3D" id="2.60.40.3440">
    <property type="match status" value="1"/>
</dbReference>
<evidence type="ECO:0000313" key="3">
    <source>
        <dbReference type="Proteomes" id="UP000035034"/>
    </source>
</evidence>
<feature type="domain" description="Phytase-like" evidence="1">
    <location>
        <begin position="129"/>
        <end position="399"/>
    </location>
</feature>